<proteinExistence type="predicted"/>
<dbReference type="EMBL" id="JAVRRD010000011">
    <property type="protein sequence ID" value="KAK5053929.1"/>
    <property type="molecule type" value="Genomic_DNA"/>
</dbReference>
<dbReference type="InterPro" id="IPR050675">
    <property type="entry name" value="OAF3"/>
</dbReference>
<evidence type="ECO:0000256" key="3">
    <source>
        <dbReference type="ARBA" id="ARBA00023163"/>
    </source>
</evidence>
<keyword evidence="4" id="KW-0539">Nucleus</keyword>
<comment type="caution">
    <text evidence="5">The sequence shown here is derived from an EMBL/GenBank/DDBJ whole genome shotgun (WGS) entry which is preliminary data.</text>
</comment>
<name>A0AAV9NFM5_9EURO</name>
<dbReference type="GO" id="GO:0003677">
    <property type="term" value="F:DNA binding"/>
    <property type="evidence" value="ECO:0007669"/>
    <property type="project" value="UniProtKB-KW"/>
</dbReference>
<evidence type="ECO:0008006" key="7">
    <source>
        <dbReference type="Google" id="ProtNLM"/>
    </source>
</evidence>
<evidence type="ECO:0000256" key="2">
    <source>
        <dbReference type="ARBA" id="ARBA00023125"/>
    </source>
</evidence>
<dbReference type="PANTHER" id="PTHR31069">
    <property type="entry name" value="OLEATE-ACTIVATED TRANSCRIPTION FACTOR 1-RELATED"/>
    <property type="match status" value="1"/>
</dbReference>
<sequence>MSEWLTSSVPPKLAYHYLNEIDEECDNLQTSQDILIARGPFGVFRLAHSSPEYSIEEEAKGPGLVAQQDLSEELALPFYDEILATQTDGQLSPRTQTLINTILDQSDFAGSPEFWSFPHDSSRITEIFDTDKIDGLPDFSVPLKSPYPYPLPSFPGLPCYPQHKSVVLPDPNTSIIAISSAVPANAVFLLNHYSTTVINLLTPFRHTKTPWHILFIPHVKNCLAAIAMGEQLDHASLCIFYGTLALSALSMSGLSYSESWVEEGKAYKEQARQHVRLMLNTAYNIPKVAKYKCILMALTTMVQVSLFSKNKDQTECYFLEAEKFIRLRGLHRRKSRKVRLLHHCYVFERLFYESTSAAKTSSKQRIHVIKAVESSGVVAYGQDSTSFRLPNFQDLDKEMQRIKNQEEGENDLHLERIGDFPTTLYPEVFGVPEVYMLLLSLVIRLAKEKDGTEEFGKGTTTPLKEFMAQAKSVEQSILQMHPARYTASVASNLKNYDNLDVIQNMLTAIHNALAIYFYRRVYDLDSSLLQKRVVAIRDCLQRCEDADPLALCGSAGFIWPAYIAACEAEDVEVQASFSSIFTKIAQRSGFSTFTDTLAHIQKEWLDKREHNNVDITELYGI</sequence>
<evidence type="ECO:0000256" key="1">
    <source>
        <dbReference type="ARBA" id="ARBA00023015"/>
    </source>
</evidence>
<dbReference type="Pfam" id="PF11951">
    <property type="entry name" value="Fungal_trans_2"/>
    <property type="match status" value="1"/>
</dbReference>
<evidence type="ECO:0000313" key="5">
    <source>
        <dbReference type="EMBL" id="KAK5053929.1"/>
    </source>
</evidence>
<keyword evidence="2" id="KW-0238">DNA-binding</keyword>
<protein>
    <recommendedName>
        <fullName evidence="7">Transcription factor domain-containing protein</fullName>
    </recommendedName>
</protein>
<dbReference type="GeneID" id="89970107"/>
<organism evidence="5 6">
    <name type="scientific">Exophiala bonariae</name>
    <dbReference type="NCBI Taxonomy" id="1690606"/>
    <lineage>
        <taxon>Eukaryota</taxon>
        <taxon>Fungi</taxon>
        <taxon>Dikarya</taxon>
        <taxon>Ascomycota</taxon>
        <taxon>Pezizomycotina</taxon>
        <taxon>Eurotiomycetes</taxon>
        <taxon>Chaetothyriomycetidae</taxon>
        <taxon>Chaetothyriales</taxon>
        <taxon>Herpotrichiellaceae</taxon>
        <taxon>Exophiala</taxon>
    </lineage>
</organism>
<evidence type="ECO:0000256" key="4">
    <source>
        <dbReference type="ARBA" id="ARBA00023242"/>
    </source>
</evidence>
<dbReference type="AlphaFoldDB" id="A0AAV9NFM5"/>
<keyword evidence="1" id="KW-0805">Transcription regulation</keyword>
<dbReference type="InterPro" id="IPR021858">
    <property type="entry name" value="Fun_TF"/>
</dbReference>
<evidence type="ECO:0000313" key="6">
    <source>
        <dbReference type="Proteomes" id="UP001358417"/>
    </source>
</evidence>
<keyword evidence="6" id="KW-1185">Reference proteome</keyword>
<keyword evidence="3" id="KW-0804">Transcription</keyword>
<accession>A0AAV9NFM5</accession>
<dbReference type="Proteomes" id="UP001358417">
    <property type="component" value="Unassembled WGS sequence"/>
</dbReference>
<dbReference type="PANTHER" id="PTHR31069:SF32">
    <property type="entry name" value="ARGININE METABOLISM REGULATION PROTEIN II"/>
    <property type="match status" value="1"/>
</dbReference>
<dbReference type="RefSeq" id="XP_064707054.1">
    <property type="nucleotide sequence ID" value="XM_064845509.1"/>
</dbReference>
<gene>
    <name evidence="5" type="ORF">LTR84_001891</name>
</gene>
<reference evidence="5 6" key="1">
    <citation type="submission" date="2023-08" db="EMBL/GenBank/DDBJ databases">
        <title>Black Yeasts Isolated from many extreme environments.</title>
        <authorList>
            <person name="Coleine C."/>
            <person name="Stajich J.E."/>
            <person name="Selbmann L."/>
        </authorList>
    </citation>
    <scope>NUCLEOTIDE SEQUENCE [LARGE SCALE GENOMIC DNA]</scope>
    <source>
        <strain evidence="5 6">CCFEE 5792</strain>
    </source>
</reference>